<dbReference type="Pfam" id="PF21982">
    <property type="entry name" value="RecX_HTH1"/>
    <property type="match status" value="1"/>
</dbReference>
<dbReference type="PANTHER" id="PTHR33602">
    <property type="entry name" value="REGULATORY PROTEIN RECX FAMILY PROTEIN"/>
    <property type="match status" value="1"/>
</dbReference>
<accession>A0ABX1SZ91</accession>
<feature type="region of interest" description="Disordered" evidence="5">
    <location>
        <begin position="18"/>
        <end position="43"/>
    </location>
</feature>
<dbReference type="Proteomes" id="UP000553756">
    <property type="component" value="Unassembled WGS sequence"/>
</dbReference>
<dbReference type="EMBL" id="JAAIIJ010000016">
    <property type="protein sequence ID" value="NMN02233.1"/>
    <property type="molecule type" value="Genomic_DNA"/>
</dbReference>
<feature type="domain" description="RecX second three-helical" evidence="6">
    <location>
        <begin position="96"/>
        <end position="133"/>
    </location>
</feature>
<evidence type="ECO:0000256" key="3">
    <source>
        <dbReference type="ARBA" id="ARBA00018111"/>
    </source>
</evidence>
<evidence type="ECO:0000259" key="6">
    <source>
        <dbReference type="Pfam" id="PF02631"/>
    </source>
</evidence>
<evidence type="ECO:0000313" key="8">
    <source>
        <dbReference type="EMBL" id="NMN02233.1"/>
    </source>
</evidence>
<evidence type="ECO:0000256" key="4">
    <source>
        <dbReference type="ARBA" id="ARBA00022490"/>
    </source>
</evidence>
<feature type="domain" description="RecX first three-helical" evidence="7">
    <location>
        <begin position="50"/>
        <end position="89"/>
    </location>
</feature>
<dbReference type="Pfam" id="PF02631">
    <property type="entry name" value="RecX_HTH2"/>
    <property type="match status" value="1"/>
</dbReference>
<dbReference type="RefSeq" id="WP_172145210.1">
    <property type="nucleotide sequence ID" value="NZ_JAAIIJ010000016.1"/>
</dbReference>
<keyword evidence="9" id="KW-1185">Reference proteome</keyword>
<evidence type="ECO:0000256" key="2">
    <source>
        <dbReference type="ARBA" id="ARBA00009695"/>
    </source>
</evidence>
<dbReference type="Gene3D" id="1.10.10.10">
    <property type="entry name" value="Winged helix-like DNA-binding domain superfamily/Winged helix DNA-binding domain"/>
    <property type="match status" value="2"/>
</dbReference>
<comment type="subcellular location">
    <subcellularLocation>
        <location evidence="1">Cytoplasm</location>
    </subcellularLocation>
</comment>
<gene>
    <name evidence="8" type="ORF">G1C94_0855</name>
</gene>
<keyword evidence="4" id="KW-0963">Cytoplasm</keyword>
<name>A0ABX1SZ91_9BIFI</name>
<organism evidence="8 9">
    <name type="scientific">Bifidobacterium panos</name>
    <dbReference type="NCBI Taxonomy" id="2675321"/>
    <lineage>
        <taxon>Bacteria</taxon>
        <taxon>Bacillati</taxon>
        <taxon>Actinomycetota</taxon>
        <taxon>Actinomycetes</taxon>
        <taxon>Bifidobacteriales</taxon>
        <taxon>Bifidobacteriaceae</taxon>
        <taxon>Bifidobacterium</taxon>
    </lineage>
</organism>
<evidence type="ECO:0000259" key="7">
    <source>
        <dbReference type="Pfam" id="PF21982"/>
    </source>
</evidence>
<evidence type="ECO:0000256" key="1">
    <source>
        <dbReference type="ARBA" id="ARBA00004496"/>
    </source>
</evidence>
<sequence>MISAETFLQGHCVVVDDSTDEDTHEDSHRVNRNRRGSSSDDFDPRDVDACREAALRLLDAAPRSCGGLRQRLVGKGYDERAVDAVIKRLLELKLLDDRAYAESAVRYCLNRLMGERGAVMELRRKGINSTLASRVVDEAAHQGLFEESAWGLGRRIYRKTQGLDRQVRLRRFWAAGGRKGHDPETLRRVAHELMDE</sequence>
<protein>
    <recommendedName>
        <fullName evidence="3">Regulatory protein RecX</fullName>
    </recommendedName>
</protein>
<comment type="caution">
    <text evidence="8">The sequence shown here is derived from an EMBL/GenBank/DDBJ whole genome shotgun (WGS) entry which is preliminary data.</text>
</comment>
<dbReference type="InterPro" id="IPR036388">
    <property type="entry name" value="WH-like_DNA-bd_sf"/>
</dbReference>
<comment type="similarity">
    <text evidence="2">Belongs to the RecX family.</text>
</comment>
<evidence type="ECO:0000256" key="5">
    <source>
        <dbReference type="SAM" id="MobiDB-lite"/>
    </source>
</evidence>
<dbReference type="InterPro" id="IPR053924">
    <property type="entry name" value="RecX_HTH_2nd"/>
</dbReference>
<proteinExistence type="inferred from homology"/>
<evidence type="ECO:0000313" key="9">
    <source>
        <dbReference type="Proteomes" id="UP000553756"/>
    </source>
</evidence>
<dbReference type="PANTHER" id="PTHR33602:SF1">
    <property type="entry name" value="REGULATORY PROTEIN RECX FAMILY PROTEIN"/>
    <property type="match status" value="1"/>
</dbReference>
<dbReference type="InterPro" id="IPR003783">
    <property type="entry name" value="Regulatory_RecX"/>
</dbReference>
<dbReference type="InterPro" id="IPR053926">
    <property type="entry name" value="RecX_HTH_1st"/>
</dbReference>
<reference evidence="8 9" key="1">
    <citation type="submission" date="2020-02" db="EMBL/GenBank/DDBJ databases">
        <title>Characterization of phylogenetic diversity of novel bifidobacterial species isolated in Czech ZOOs.</title>
        <authorList>
            <person name="Lugli G.A."/>
            <person name="Vera N.B."/>
            <person name="Ventura M."/>
        </authorList>
    </citation>
    <scope>NUCLEOTIDE SEQUENCE [LARGE SCALE GENOMIC DNA]</scope>
    <source>
        <strain evidence="8 9">DSM 109963</strain>
    </source>
</reference>